<reference evidence="1" key="1">
    <citation type="submission" date="2024-02" db="EMBL/GenBank/DDBJ databases">
        <title>Metagenome Assembled Genome of Zalaria obscura JY119.</title>
        <authorList>
            <person name="Vighnesh L."/>
            <person name="Jagadeeshwari U."/>
            <person name="Venkata Ramana C."/>
            <person name="Sasikala C."/>
        </authorList>
    </citation>
    <scope>NUCLEOTIDE SEQUENCE</scope>
    <source>
        <strain evidence="1">JY119</strain>
    </source>
</reference>
<evidence type="ECO:0000313" key="2">
    <source>
        <dbReference type="Proteomes" id="UP001320706"/>
    </source>
</evidence>
<organism evidence="1 2">
    <name type="scientific">Zalaria obscura</name>
    <dbReference type="NCBI Taxonomy" id="2024903"/>
    <lineage>
        <taxon>Eukaryota</taxon>
        <taxon>Fungi</taxon>
        <taxon>Dikarya</taxon>
        <taxon>Ascomycota</taxon>
        <taxon>Pezizomycotina</taxon>
        <taxon>Dothideomycetes</taxon>
        <taxon>Dothideomycetidae</taxon>
        <taxon>Dothideales</taxon>
        <taxon>Zalariaceae</taxon>
        <taxon>Zalaria</taxon>
    </lineage>
</organism>
<dbReference type="Proteomes" id="UP001320706">
    <property type="component" value="Unassembled WGS sequence"/>
</dbReference>
<keyword evidence="2" id="KW-1185">Reference proteome</keyword>
<comment type="caution">
    <text evidence="1">The sequence shown here is derived from an EMBL/GenBank/DDBJ whole genome shotgun (WGS) entry which is preliminary data.</text>
</comment>
<dbReference type="EMBL" id="JAMKPW020000006">
    <property type="protein sequence ID" value="KAK8217322.1"/>
    <property type="molecule type" value="Genomic_DNA"/>
</dbReference>
<protein>
    <submittedName>
        <fullName evidence="1">Uncharacterized protein</fullName>
    </submittedName>
</protein>
<name>A0ACC3SKJ3_9PEZI</name>
<sequence length="407" mass="44445">MDQHANKRLKGADGAPVAQSRSQETSPSSRHKSAHGGHGNSSSVARPSPPASTAAGVKPSIRFTVKAPPSKLRQALSNDIPPNPYQDPPDDTPEPPVRAPRSTRNPRTVVEADSDDEDVTGAGEEDGEEEDEDLEEEEEEEEADEDAEGDVDADLLAAEDSEEDAEGEEDDDAEMEEATHPPRPVIKSQPAGTKGKGKTNVTVSMPNEGMLKSVEDKELDDEDDELSDLESGEEDAEGGDDEELDSDEEDEETRTGTPDLDKMTRRQRAQYEENLSGGLMALSNEAQKKKHLTAEEHAMRRAEMARRRKNLSEKRNEEEKMDTINKLLKKQAPKRRTRAEMLAAAAAGDGTPGGDEDGGEPANPLFVRWVNNGRGSRIGVPQEWLEAPVGEVLKIGYQPRKMIEEVS</sequence>
<accession>A0ACC3SKJ3</accession>
<proteinExistence type="predicted"/>
<gene>
    <name evidence="1" type="ORF">M8818_001575</name>
</gene>
<evidence type="ECO:0000313" key="1">
    <source>
        <dbReference type="EMBL" id="KAK8217322.1"/>
    </source>
</evidence>